<proteinExistence type="predicted"/>
<evidence type="ECO:0000313" key="3">
    <source>
        <dbReference type="Proteomes" id="UP000052023"/>
    </source>
</evidence>
<accession>A0A0R3MK89</accession>
<keyword evidence="3" id="KW-1185">Reference proteome</keyword>
<evidence type="ECO:0000313" key="1">
    <source>
        <dbReference type="EMBL" id="KRR18477.1"/>
    </source>
</evidence>
<dbReference type="Proteomes" id="UP000052023">
    <property type="component" value="Unassembled WGS sequence"/>
</dbReference>
<sequence>MAPISLQPFIAKFVGLEGDYAVEFTPTSELGSIKTTIVGTPMTWYVDFVGLNEGGDVVLGGITTGSQAVWGDCYWFEVEANAGARCIEYWGDQVLWRKDWATGA</sequence>
<dbReference type="OrthoDB" id="8447945at2"/>
<dbReference type="EMBL" id="LLYA01000195">
    <property type="protein sequence ID" value="KRR18477.1"/>
    <property type="molecule type" value="Genomic_DNA"/>
</dbReference>
<protein>
    <submittedName>
        <fullName evidence="2">Uncharacterized protein</fullName>
    </submittedName>
</protein>
<gene>
    <name evidence="2" type="ORF">CQ13_32400</name>
    <name evidence="1" type="ORF">CQ13_34915</name>
</gene>
<dbReference type="RefSeq" id="WP_057846163.1">
    <property type="nucleotide sequence ID" value="NZ_LLYA01000195.1"/>
</dbReference>
<name>A0A0R3MK89_9BRAD</name>
<dbReference type="EMBL" id="LLYA01000178">
    <property type="protein sequence ID" value="KRR20348.1"/>
    <property type="molecule type" value="Genomic_DNA"/>
</dbReference>
<dbReference type="AlphaFoldDB" id="A0A0R3MK89"/>
<evidence type="ECO:0000313" key="2">
    <source>
        <dbReference type="EMBL" id="KRR20348.1"/>
    </source>
</evidence>
<reference evidence="2 3" key="1">
    <citation type="submission" date="2014-03" db="EMBL/GenBank/DDBJ databases">
        <title>Bradyrhizobium valentinum sp. nov., isolated from effective nodules of Lupinus mariae-josephae, a lupine endemic of basic-lime soils in Eastern Spain.</title>
        <authorList>
            <person name="Duran D."/>
            <person name="Rey L."/>
            <person name="Navarro A."/>
            <person name="Busquets A."/>
            <person name="Imperial J."/>
            <person name="Ruiz-Argueso T."/>
        </authorList>
    </citation>
    <scope>NUCLEOTIDE SEQUENCE [LARGE SCALE GENOMIC DNA]</scope>
    <source>
        <strain evidence="2 3">Ro19</strain>
    </source>
</reference>
<organism evidence="2 3">
    <name type="scientific">Bradyrhizobium retamae</name>
    <dbReference type="NCBI Taxonomy" id="1300035"/>
    <lineage>
        <taxon>Bacteria</taxon>
        <taxon>Pseudomonadati</taxon>
        <taxon>Pseudomonadota</taxon>
        <taxon>Alphaproteobacteria</taxon>
        <taxon>Hyphomicrobiales</taxon>
        <taxon>Nitrobacteraceae</taxon>
        <taxon>Bradyrhizobium</taxon>
    </lineage>
</organism>
<comment type="caution">
    <text evidence="2">The sequence shown here is derived from an EMBL/GenBank/DDBJ whole genome shotgun (WGS) entry which is preliminary data.</text>
</comment>